<keyword evidence="2" id="KW-1185">Reference proteome</keyword>
<dbReference type="InterPro" id="IPR046197">
    <property type="entry name" value="DUF6229"/>
</dbReference>
<dbReference type="EMBL" id="JAVDTT010000004">
    <property type="protein sequence ID" value="MDR6842845.1"/>
    <property type="molecule type" value="Genomic_DNA"/>
</dbReference>
<gene>
    <name evidence="1" type="ORF">J2W94_003150</name>
</gene>
<proteinExistence type="predicted"/>
<dbReference type="Proteomes" id="UP001254759">
    <property type="component" value="Unassembled WGS sequence"/>
</dbReference>
<name>A0ABU1RVQ0_9GAMM</name>
<dbReference type="RefSeq" id="WP_310095455.1">
    <property type="nucleotide sequence ID" value="NZ_JAVDTT010000004.1"/>
</dbReference>
<comment type="caution">
    <text evidence="1">The sequence shown here is derived from an EMBL/GenBank/DDBJ whole genome shotgun (WGS) entry which is preliminary data.</text>
</comment>
<sequence length="70" mass="7078">MQQNDDVISGWLNGSDSIDGLDNPAGPLYIEGQAATEAALTDLGMRATVLGCATFVGGTTCSYSGGCLCC</sequence>
<evidence type="ECO:0008006" key="3">
    <source>
        <dbReference type="Google" id="ProtNLM"/>
    </source>
</evidence>
<evidence type="ECO:0000313" key="2">
    <source>
        <dbReference type="Proteomes" id="UP001254759"/>
    </source>
</evidence>
<dbReference type="Pfam" id="PF19740">
    <property type="entry name" value="DUF6229"/>
    <property type="match status" value="1"/>
</dbReference>
<reference evidence="1 2" key="1">
    <citation type="submission" date="2023-07" db="EMBL/GenBank/DDBJ databases">
        <title>Sorghum-associated microbial communities from plants grown in Nebraska, USA.</title>
        <authorList>
            <person name="Schachtman D."/>
        </authorList>
    </citation>
    <scope>NUCLEOTIDE SEQUENCE [LARGE SCALE GENOMIC DNA]</scope>
    <source>
        <strain evidence="1 2">BE107</strain>
    </source>
</reference>
<evidence type="ECO:0000313" key="1">
    <source>
        <dbReference type="EMBL" id="MDR6842845.1"/>
    </source>
</evidence>
<accession>A0ABU1RVQ0</accession>
<protein>
    <recommendedName>
        <fullName evidence="3">Mersacidin/lichenicidin family type 2 lantibiotic</fullName>
    </recommendedName>
</protein>
<organism evidence="1 2">
    <name type="scientific">Pseudoxanthomonas sacheonensis</name>
    <dbReference type="NCBI Taxonomy" id="443615"/>
    <lineage>
        <taxon>Bacteria</taxon>
        <taxon>Pseudomonadati</taxon>
        <taxon>Pseudomonadota</taxon>
        <taxon>Gammaproteobacteria</taxon>
        <taxon>Lysobacterales</taxon>
        <taxon>Lysobacteraceae</taxon>
        <taxon>Pseudoxanthomonas</taxon>
    </lineage>
</organism>